<protein>
    <recommendedName>
        <fullName evidence="15">Leucine-rich repeat-containing N-terminal plant-type domain-containing protein</fullName>
    </recommendedName>
</protein>
<comment type="subcellular location">
    <subcellularLocation>
        <location evidence="1">Cell membrane</location>
        <topology evidence="1">Single-pass type I membrane protein</topology>
    </subcellularLocation>
</comment>
<accession>A0ABC9AE89</accession>
<reference evidence="16" key="1">
    <citation type="submission" date="2024-10" db="EMBL/GenBank/DDBJ databases">
        <authorList>
            <person name="Ryan C."/>
        </authorList>
    </citation>
    <scope>NUCLEOTIDE SEQUENCE [LARGE SCALE GENOMIC DNA]</scope>
</reference>
<keyword evidence="10 13" id="KW-0472">Membrane</keyword>
<keyword evidence="5" id="KW-1070">Brassinosteroid signaling pathway</keyword>
<name>A0ABC9AE89_9POAL</name>
<keyword evidence="17" id="KW-1185">Reference proteome</keyword>
<dbReference type="AlphaFoldDB" id="A0ABC9AE89"/>
<dbReference type="InterPro" id="IPR032675">
    <property type="entry name" value="LRR_dom_sf"/>
</dbReference>
<evidence type="ECO:0000259" key="15">
    <source>
        <dbReference type="Pfam" id="PF08263"/>
    </source>
</evidence>
<dbReference type="EMBL" id="OZ075130">
    <property type="protein sequence ID" value="CAL4975415.1"/>
    <property type="molecule type" value="Genomic_DNA"/>
</dbReference>
<dbReference type="FunFam" id="3.80.10.10:FF:000041">
    <property type="entry name" value="LRR receptor-like serine/threonine-protein kinase ERECTA"/>
    <property type="match status" value="1"/>
</dbReference>
<dbReference type="InterPro" id="IPR013210">
    <property type="entry name" value="LRR_N_plant-typ"/>
</dbReference>
<dbReference type="Pfam" id="PF00560">
    <property type="entry name" value="LRR_1"/>
    <property type="match status" value="8"/>
</dbReference>
<feature type="domain" description="Leucine-rich repeat-containing N-terminal plant-type" evidence="15">
    <location>
        <begin position="41"/>
        <end position="78"/>
    </location>
</feature>
<evidence type="ECO:0000256" key="9">
    <source>
        <dbReference type="ARBA" id="ARBA00022989"/>
    </source>
</evidence>
<evidence type="ECO:0000313" key="17">
    <source>
        <dbReference type="Proteomes" id="UP001497457"/>
    </source>
</evidence>
<feature type="chain" id="PRO_5044895570" description="Leucine-rich repeat-containing N-terminal plant-type domain-containing protein" evidence="14">
    <location>
        <begin position="22"/>
        <end position="913"/>
    </location>
</feature>
<evidence type="ECO:0000256" key="10">
    <source>
        <dbReference type="ARBA" id="ARBA00023136"/>
    </source>
</evidence>
<dbReference type="FunFam" id="3.80.10.10:FF:000111">
    <property type="entry name" value="LRR receptor-like serine/threonine-protein kinase ERECTA"/>
    <property type="match status" value="1"/>
</dbReference>
<evidence type="ECO:0000313" key="16">
    <source>
        <dbReference type="EMBL" id="CAL4975415.1"/>
    </source>
</evidence>
<dbReference type="SUPFAM" id="SSF52047">
    <property type="entry name" value="RNI-like"/>
    <property type="match status" value="1"/>
</dbReference>
<dbReference type="Pfam" id="PF08263">
    <property type="entry name" value="LRRNT_2"/>
    <property type="match status" value="1"/>
</dbReference>
<keyword evidence="6 13" id="KW-0812">Transmembrane</keyword>
<evidence type="ECO:0000256" key="3">
    <source>
        <dbReference type="ARBA" id="ARBA00022475"/>
    </source>
</evidence>
<dbReference type="GO" id="GO:0009742">
    <property type="term" value="P:brassinosteroid mediated signaling pathway"/>
    <property type="evidence" value="ECO:0007669"/>
    <property type="project" value="UniProtKB-KW"/>
</dbReference>
<proteinExistence type="inferred from homology"/>
<dbReference type="SUPFAM" id="SSF52058">
    <property type="entry name" value="L domain-like"/>
    <property type="match status" value="1"/>
</dbReference>
<organism evidence="16 17">
    <name type="scientific">Urochloa decumbens</name>
    <dbReference type="NCBI Taxonomy" id="240449"/>
    <lineage>
        <taxon>Eukaryota</taxon>
        <taxon>Viridiplantae</taxon>
        <taxon>Streptophyta</taxon>
        <taxon>Embryophyta</taxon>
        <taxon>Tracheophyta</taxon>
        <taxon>Spermatophyta</taxon>
        <taxon>Magnoliopsida</taxon>
        <taxon>Liliopsida</taxon>
        <taxon>Poales</taxon>
        <taxon>Poaceae</taxon>
        <taxon>PACMAD clade</taxon>
        <taxon>Panicoideae</taxon>
        <taxon>Panicodae</taxon>
        <taxon>Paniceae</taxon>
        <taxon>Melinidinae</taxon>
        <taxon>Urochloa</taxon>
    </lineage>
</organism>
<dbReference type="PROSITE" id="PS51450">
    <property type="entry name" value="LRR"/>
    <property type="match status" value="1"/>
</dbReference>
<evidence type="ECO:0000256" key="2">
    <source>
        <dbReference type="ARBA" id="ARBA00009592"/>
    </source>
</evidence>
<evidence type="ECO:0000256" key="5">
    <source>
        <dbReference type="ARBA" id="ARBA00022626"/>
    </source>
</evidence>
<dbReference type="InterPro" id="IPR003591">
    <property type="entry name" value="Leu-rich_rpt_typical-subtyp"/>
</dbReference>
<keyword evidence="8" id="KW-0677">Repeat</keyword>
<evidence type="ECO:0000256" key="8">
    <source>
        <dbReference type="ARBA" id="ARBA00022737"/>
    </source>
</evidence>
<comment type="similarity">
    <text evidence="2">Belongs to the RLP family.</text>
</comment>
<sequence length="913" mass="101309">MINILLPSITILFLLFLPIQSNPVPSTRNKNSSSNTRHCVPHERDALLAFRASLSDPGNYLSSWQGEGCCQWNGIRCSNRTGHVVELRLRSLEDVSPSIRFRGGQMSTPLLDLKNLRTLDLRNNNFGGAPIPEFIGGLKSLRYLYISNSRFGGRVPPQIGNLSKLLCLDLNTIFDDSYIYSTDLAWLSRLTTLKYLDLSKNLDLYGNEFSSSLGPKNLFWDLPSLLHLDMGMCGLRGSIPEEVGNMTLITRLYLNVNNLTGTIPTTFKNLRNLEELLLYGNNINGPVAVLLERLPTENNLQDLTLFENNLSGNLPNQLRHLRNLTSLDLSENGLSGEVPTGISVLSKLKELRLGSNNLHGTITENHFAEMDSLSFLELSGNSLSMVLQHGWRPPFKLDIVVLRSCKLGPKFPEWLRSQNSISILDISNTSIAGLIPHWFWTTFSRTQYLVLSQNQMSGMLSPTMFSKMEAETMDFSKNCLAGSLPKLPENLRSLDISRNNLSGLLPSELGAPLLEALILFKNSISGTIPQYFCHLENLVFVDLSENQLHGTFPNCEERNSSRNKSNSSNMVMLNLNANNLSGEFPVFLRKCQKLVFLDIGYNQFSGILPTWIGDTLPSLSFLSLRSNLFSGHIPLQLAKMKGLQYLDLACNNMSGAIPQTLADLIGMAVAPQDDDSLSDIVDYGYNIDGATNVVAYTGSSLVIMKGQQLEFTSGIMYMVNFDLSCNSLTGHIPKEIGKLPALKNLNLSWNHLSGVIPDSIGEVQSLESLDLSHNEFGGEIPGSIAMLTSLEYLNLSYNNLTGRIPSGNQLQTLNGQASIYIGNPGLCGPPLSKNCSEPGLTPHTPKGGKDTSDIVFLFLAMSSGYVMGLWTIFCLFLFNKNWRVACFKFSDCLYDWVYVHVSLSWPFCTRRKL</sequence>
<dbReference type="PANTHER" id="PTHR48063:SF93">
    <property type="entry name" value="LEUCINE-RICH REPEAT-CONTAINING N-TERMINAL PLANT-TYPE DOMAIN-CONTAINING PROTEIN"/>
    <property type="match status" value="1"/>
</dbReference>
<evidence type="ECO:0000256" key="12">
    <source>
        <dbReference type="ARBA" id="ARBA00023180"/>
    </source>
</evidence>
<dbReference type="SMART" id="SM00369">
    <property type="entry name" value="LRR_TYP"/>
    <property type="match status" value="9"/>
</dbReference>
<evidence type="ECO:0000256" key="13">
    <source>
        <dbReference type="SAM" id="Phobius"/>
    </source>
</evidence>
<gene>
    <name evidence="16" type="ORF">URODEC1_LOCUS53132</name>
</gene>
<keyword evidence="9 13" id="KW-1133">Transmembrane helix</keyword>
<keyword evidence="7 14" id="KW-0732">Signal</keyword>
<dbReference type="InterPro" id="IPR001611">
    <property type="entry name" value="Leu-rich_rpt"/>
</dbReference>
<evidence type="ECO:0000256" key="14">
    <source>
        <dbReference type="SAM" id="SignalP"/>
    </source>
</evidence>
<evidence type="ECO:0000256" key="11">
    <source>
        <dbReference type="ARBA" id="ARBA00023170"/>
    </source>
</evidence>
<feature type="transmembrane region" description="Helical" evidence="13">
    <location>
        <begin position="854"/>
        <end position="878"/>
    </location>
</feature>
<evidence type="ECO:0000256" key="1">
    <source>
        <dbReference type="ARBA" id="ARBA00004251"/>
    </source>
</evidence>
<dbReference type="FunFam" id="3.80.10.10:FF:001347">
    <property type="entry name" value="LRR receptor-like serine/threonine-protein kinase GSO2"/>
    <property type="match status" value="1"/>
</dbReference>
<feature type="signal peptide" evidence="14">
    <location>
        <begin position="1"/>
        <end position="21"/>
    </location>
</feature>
<keyword evidence="3" id="KW-1003">Cell membrane</keyword>
<dbReference type="InterPro" id="IPR046956">
    <property type="entry name" value="RLP23-like"/>
</dbReference>
<evidence type="ECO:0000256" key="6">
    <source>
        <dbReference type="ARBA" id="ARBA00022692"/>
    </source>
</evidence>
<dbReference type="PANTHER" id="PTHR48063">
    <property type="entry name" value="LRR RECEPTOR-LIKE KINASE"/>
    <property type="match status" value="1"/>
</dbReference>
<dbReference type="Pfam" id="PF13855">
    <property type="entry name" value="LRR_8"/>
    <property type="match status" value="1"/>
</dbReference>
<evidence type="ECO:0000256" key="4">
    <source>
        <dbReference type="ARBA" id="ARBA00022614"/>
    </source>
</evidence>
<evidence type="ECO:0000256" key="7">
    <source>
        <dbReference type="ARBA" id="ARBA00022729"/>
    </source>
</evidence>
<keyword evidence="4" id="KW-0433">Leucine-rich repeat</keyword>
<dbReference type="GO" id="GO:0005886">
    <property type="term" value="C:plasma membrane"/>
    <property type="evidence" value="ECO:0007669"/>
    <property type="project" value="UniProtKB-SubCell"/>
</dbReference>
<dbReference type="Gene3D" id="3.80.10.10">
    <property type="entry name" value="Ribonuclease Inhibitor"/>
    <property type="match status" value="4"/>
</dbReference>
<keyword evidence="12" id="KW-0325">Glycoprotein</keyword>
<keyword evidence="11" id="KW-0675">Receptor</keyword>
<dbReference type="Proteomes" id="UP001497457">
    <property type="component" value="Chromosome 20rd"/>
</dbReference>
<dbReference type="PRINTS" id="PR00019">
    <property type="entry name" value="LEURICHRPT"/>
</dbReference>